<feature type="region of interest" description="Disordered" evidence="1">
    <location>
        <begin position="303"/>
        <end position="408"/>
    </location>
</feature>
<feature type="compositionally biased region" description="Basic and acidic residues" evidence="1">
    <location>
        <begin position="215"/>
        <end position="235"/>
    </location>
</feature>
<dbReference type="GeneID" id="87816147"/>
<feature type="region of interest" description="Disordered" evidence="1">
    <location>
        <begin position="103"/>
        <end position="124"/>
    </location>
</feature>
<evidence type="ECO:0000313" key="2">
    <source>
        <dbReference type="EMBL" id="KAK4146800.1"/>
    </source>
</evidence>
<comment type="caution">
    <text evidence="2">The sequence shown here is derived from an EMBL/GenBank/DDBJ whole genome shotgun (WGS) entry which is preliminary data.</text>
</comment>
<proteinExistence type="predicted"/>
<dbReference type="RefSeq" id="XP_062640171.1">
    <property type="nucleotide sequence ID" value="XM_062779534.1"/>
</dbReference>
<feature type="compositionally biased region" description="Basic and acidic residues" evidence="1">
    <location>
        <begin position="317"/>
        <end position="326"/>
    </location>
</feature>
<feature type="compositionally biased region" description="Basic and acidic residues" evidence="1">
    <location>
        <begin position="497"/>
        <end position="516"/>
    </location>
</feature>
<protein>
    <submittedName>
        <fullName evidence="2">Uncharacterized protein</fullName>
    </submittedName>
</protein>
<dbReference type="AlphaFoldDB" id="A0AAN6V8N1"/>
<feature type="compositionally biased region" description="Basic residues" evidence="1">
    <location>
        <begin position="236"/>
        <end position="246"/>
    </location>
</feature>
<keyword evidence="3" id="KW-1185">Reference proteome</keyword>
<evidence type="ECO:0000313" key="3">
    <source>
        <dbReference type="Proteomes" id="UP001302676"/>
    </source>
</evidence>
<feature type="compositionally biased region" description="Basic residues" evidence="1">
    <location>
        <begin position="395"/>
        <end position="408"/>
    </location>
</feature>
<dbReference type="EMBL" id="MU853559">
    <property type="protein sequence ID" value="KAK4146800.1"/>
    <property type="molecule type" value="Genomic_DNA"/>
</dbReference>
<gene>
    <name evidence="2" type="ORF">C8A04DRAFT_25368</name>
</gene>
<feature type="region of interest" description="Disordered" evidence="1">
    <location>
        <begin position="450"/>
        <end position="523"/>
    </location>
</feature>
<dbReference type="Proteomes" id="UP001302676">
    <property type="component" value="Unassembled WGS sequence"/>
</dbReference>
<feature type="compositionally biased region" description="Acidic residues" evidence="1">
    <location>
        <begin position="256"/>
        <end position="268"/>
    </location>
</feature>
<feature type="region of interest" description="Disordered" evidence="1">
    <location>
        <begin position="203"/>
        <end position="288"/>
    </location>
</feature>
<reference evidence="2" key="2">
    <citation type="submission" date="2023-05" db="EMBL/GenBank/DDBJ databases">
        <authorList>
            <consortium name="Lawrence Berkeley National Laboratory"/>
            <person name="Steindorff A."/>
            <person name="Hensen N."/>
            <person name="Bonometti L."/>
            <person name="Westerberg I."/>
            <person name="Brannstrom I.O."/>
            <person name="Guillou S."/>
            <person name="Cros-Aarteil S."/>
            <person name="Calhoun S."/>
            <person name="Haridas S."/>
            <person name="Kuo A."/>
            <person name="Mondo S."/>
            <person name="Pangilinan J."/>
            <person name="Riley R."/>
            <person name="Labutti K."/>
            <person name="Andreopoulos B."/>
            <person name="Lipzen A."/>
            <person name="Chen C."/>
            <person name="Yanf M."/>
            <person name="Daum C."/>
            <person name="Ng V."/>
            <person name="Clum A."/>
            <person name="Ohm R."/>
            <person name="Martin F."/>
            <person name="Silar P."/>
            <person name="Natvig D."/>
            <person name="Lalanne C."/>
            <person name="Gautier V."/>
            <person name="Ament-Velasquez S.L."/>
            <person name="Kruys A."/>
            <person name="Hutchinson M.I."/>
            <person name="Powell A.J."/>
            <person name="Barry K."/>
            <person name="Miller A.N."/>
            <person name="Grigoriev I.V."/>
            <person name="Debuchy R."/>
            <person name="Gladieux P."/>
            <person name="Thoren M.H."/>
            <person name="Johannesson H."/>
        </authorList>
    </citation>
    <scope>NUCLEOTIDE SEQUENCE</scope>
    <source>
        <strain evidence="2">CBS 141.50</strain>
    </source>
</reference>
<name>A0AAN6V8N1_9PEZI</name>
<accession>A0AAN6V8N1</accession>
<reference evidence="2" key="1">
    <citation type="journal article" date="2023" name="Mol. Phylogenet. Evol.">
        <title>Genome-scale phylogeny and comparative genomics of the fungal order Sordariales.</title>
        <authorList>
            <person name="Hensen N."/>
            <person name="Bonometti L."/>
            <person name="Westerberg I."/>
            <person name="Brannstrom I.O."/>
            <person name="Guillou S."/>
            <person name="Cros-Aarteil S."/>
            <person name="Calhoun S."/>
            <person name="Haridas S."/>
            <person name="Kuo A."/>
            <person name="Mondo S."/>
            <person name="Pangilinan J."/>
            <person name="Riley R."/>
            <person name="LaButti K."/>
            <person name="Andreopoulos B."/>
            <person name="Lipzen A."/>
            <person name="Chen C."/>
            <person name="Yan M."/>
            <person name="Daum C."/>
            <person name="Ng V."/>
            <person name="Clum A."/>
            <person name="Steindorff A."/>
            <person name="Ohm R.A."/>
            <person name="Martin F."/>
            <person name="Silar P."/>
            <person name="Natvig D.O."/>
            <person name="Lalanne C."/>
            <person name="Gautier V."/>
            <person name="Ament-Velasquez S.L."/>
            <person name="Kruys A."/>
            <person name="Hutchinson M.I."/>
            <person name="Powell A.J."/>
            <person name="Barry K."/>
            <person name="Miller A.N."/>
            <person name="Grigoriev I.V."/>
            <person name="Debuchy R."/>
            <person name="Gladieux P."/>
            <person name="Hiltunen Thoren M."/>
            <person name="Johannesson H."/>
        </authorList>
    </citation>
    <scope>NUCLEOTIDE SEQUENCE</scope>
    <source>
        <strain evidence="2">CBS 141.50</strain>
    </source>
</reference>
<feature type="compositionally biased region" description="Gly residues" evidence="1">
    <location>
        <begin position="462"/>
        <end position="481"/>
    </location>
</feature>
<evidence type="ECO:0000256" key="1">
    <source>
        <dbReference type="SAM" id="MobiDB-lite"/>
    </source>
</evidence>
<organism evidence="2 3">
    <name type="scientific">Dichotomopilus funicola</name>
    <dbReference type="NCBI Taxonomy" id="1934379"/>
    <lineage>
        <taxon>Eukaryota</taxon>
        <taxon>Fungi</taxon>
        <taxon>Dikarya</taxon>
        <taxon>Ascomycota</taxon>
        <taxon>Pezizomycotina</taxon>
        <taxon>Sordariomycetes</taxon>
        <taxon>Sordariomycetidae</taxon>
        <taxon>Sordariales</taxon>
        <taxon>Chaetomiaceae</taxon>
        <taxon>Dichotomopilus</taxon>
    </lineage>
</organism>
<feature type="compositionally biased region" description="Basic and acidic residues" evidence="1">
    <location>
        <begin position="450"/>
        <end position="459"/>
    </location>
</feature>
<sequence length="523" mass="58013">MGGEYTPDVMQYGFLYDVFTELVPAGGSTIIEVLDDKSCPKALRLGSRQLVVAHIRLERAVRHRQRTHVRQRSDELIEDLEHELSGIVTEYLHVRVTYRHSGFPHQPMRKQRQGQNQRAVGGPVTECDDGIAGIKTTIQTTAVGTIKRHNAASPWCQPLPRLSPEPGSSHFLEVIAAHWGPDNAHAVMQRVIRSKQALVNHRITGSPPLLSMASKRGDESDTDEVDQHNLDLPGHRHDKQNHVRRSNHQEEPPLPQDDETETKDEELSIEGLTPQPAIKKRAGPFLPVPRRQASLSHLIERELAASRGESSPSSSEDINRDRERATDAGGVDDGDGGRYNETTMDGAGDDKEVRVQGNIPTKEDLKETIPQGTILRRDSNPVSPLLSHPPPHSLHDHRQHSKTTTSRRKRVVSFFQPWSSSATTLAGTQRSGVMMDPLPLRVDKNYVEGKEGKDEEGVGDHCQGGGAGKRAGGGGSGGGGVRRIASRSVSLRMKRGKEKEKEKEKEREREEGKDRGWGWGGWW</sequence>